<name>A0A8H5AAK5_FUSOX</name>
<protein>
    <submittedName>
        <fullName evidence="2">Uncharacterized protein</fullName>
    </submittedName>
</protein>
<feature type="region of interest" description="Disordered" evidence="1">
    <location>
        <begin position="60"/>
        <end position="257"/>
    </location>
</feature>
<evidence type="ECO:0000256" key="1">
    <source>
        <dbReference type="SAM" id="MobiDB-lite"/>
    </source>
</evidence>
<feature type="compositionally biased region" description="Low complexity" evidence="1">
    <location>
        <begin position="166"/>
        <end position="176"/>
    </location>
</feature>
<reference evidence="2" key="1">
    <citation type="submission" date="2020-02" db="EMBL/GenBank/DDBJ databases">
        <title>Identification and distribution of gene clusters putatively required for synthesis of sphingolipid metabolism inhibitors in phylogenetically diverse species of the filamentous fungus Fusarium.</title>
        <authorList>
            <person name="Kim H.-S."/>
            <person name="Busman M."/>
            <person name="Brown D.W."/>
            <person name="Divon H."/>
            <person name="Uhlig S."/>
            <person name="Proctor R.H."/>
        </authorList>
    </citation>
    <scope>NUCLEOTIDE SEQUENCE [LARGE SCALE GENOMIC DNA]</scope>
    <source>
        <strain evidence="2">NRRL 39464</strain>
    </source>
</reference>
<feature type="compositionally biased region" description="Low complexity" evidence="1">
    <location>
        <begin position="102"/>
        <end position="112"/>
    </location>
</feature>
<feature type="compositionally biased region" description="Acidic residues" evidence="1">
    <location>
        <begin position="113"/>
        <end position="135"/>
    </location>
</feature>
<gene>
    <name evidence="2" type="ORF">FOXYS1_7476</name>
</gene>
<evidence type="ECO:0000313" key="3">
    <source>
        <dbReference type="Proteomes" id="UP000558688"/>
    </source>
</evidence>
<feature type="compositionally biased region" description="Acidic residues" evidence="1">
    <location>
        <begin position="91"/>
        <end position="101"/>
    </location>
</feature>
<dbReference type="AlphaFoldDB" id="A0A8H5AAK5"/>
<evidence type="ECO:0000313" key="2">
    <source>
        <dbReference type="EMBL" id="KAF5261823.1"/>
    </source>
</evidence>
<comment type="caution">
    <text evidence="2">The sequence shown here is derived from an EMBL/GenBank/DDBJ whole genome shotgun (WGS) entry which is preliminary data.</text>
</comment>
<proteinExistence type="predicted"/>
<dbReference type="EMBL" id="JAAFOW010001197">
    <property type="protein sequence ID" value="KAF5261823.1"/>
    <property type="molecule type" value="Genomic_DNA"/>
</dbReference>
<feature type="compositionally biased region" description="Polar residues" evidence="1">
    <location>
        <begin position="178"/>
        <end position="254"/>
    </location>
</feature>
<sequence length="462" mass="51557">MSLWGQRFHHTAKMSEPIREQALRNGYKKLDFLVTLRNQAIMYVSFEDIGRYASFVHLPPPTPDEAETGSDSWEHGSEGTIEATTEHESDQEQENNEEDPWDAQASASAAAADELDAIDSPDDTGPDEPAEDDDTRNDTEAAEKEAFDRDMVILAAAIASGPPPAESSTTSNAAEAFTINTTTAEGSVTTNKWLTNGPGSNEGSKGRSSGQSMDVDTVSPTDTEGTNPEWLTNTPGSPYDNEATTSSNNGNSRSQTDKGYVNAAQEDGDADADADSDGEVEDNPARFNNIHFPFYMRPSTLFDTPPTWAEQYKKFFDKAFEIWSAFSHNRAPRPLRARLEDPRTHEAAVKRYNLINLGLYPCVTVDHLIELKRRIGDIAHFCDWMQGNMREIEFDKDLRKDIIHTYPSNSPLRLRTRGLGSSLRYVTHVDEGWADSEDNWGMPPPMKKRNLMQFRSSQNTTW</sequence>
<feature type="compositionally biased region" description="Basic and acidic residues" evidence="1">
    <location>
        <begin position="136"/>
        <end position="151"/>
    </location>
</feature>
<dbReference type="Proteomes" id="UP000558688">
    <property type="component" value="Unassembled WGS sequence"/>
</dbReference>
<accession>A0A8H5AAK5</accession>
<organism evidence="2 3">
    <name type="scientific">Fusarium oxysporum</name>
    <name type="common">Fusarium vascular wilt</name>
    <dbReference type="NCBI Taxonomy" id="5507"/>
    <lineage>
        <taxon>Eukaryota</taxon>
        <taxon>Fungi</taxon>
        <taxon>Dikarya</taxon>
        <taxon>Ascomycota</taxon>
        <taxon>Pezizomycotina</taxon>
        <taxon>Sordariomycetes</taxon>
        <taxon>Hypocreomycetidae</taxon>
        <taxon>Hypocreales</taxon>
        <taxon>Nectriaceae</taxon>
        <taxon>Fusarium</taxon>
        <taxon>Fusarium oxysporum species complex</taxon>
    </lineage>
</organism>